<evidence type="ECO:0000313" key="3">
    <source>
        <dbReference type="EMBL" id="MBB5032177.1"/>
    </source>
</evidence>
<feature type="compositionally biased region" description="Polar residues" evidence="1">
    <location>
        <begin position="1"/>
        <end position="12"/>
    </location>
</feature>
<proteinExistence type="predicted"/>
<keyword evidence="4" id="KW-1185">Reference proteome</keyword>
<evidence type="ECO:0000259" key="2">
    <source>
        <dbReference type="Pfam" id="PF02617"/>
    </source>
</evidence>
<sequence length="125" mass="14049">MRLSDATRSATAPVTPRQPRVAPHRPQGKPQTAPPALEPPWHVILLDDDCHTFEYVIEMLFVIFGHSKELGKRMADEVNEKGRAIVATVHKELAELRQEQIQEYGPDPRIPACKVSMRATIECAD</sequence>
<dbReference type="PANTHER" id="PTHR33473:SF17">
    <property type="entry name" value="ATP-DEPENDENT CLP PROTEASE ADAPTER PROTEIN CLPS1, CHLOROPLASTIC"/>
    <property type="match status" value="1"/>
</dbReference>
<dbReference type="AlphaFoldDB" id="A0A7W8DJK4"/>
<dbReference type="RefSeq" id="WP_184339114.1">
    <property type="nucleotide sequence ID" value="NZ_JACHIG010000003.1"/>
</dbReference>
<dbReference type="Pfam" id="PF02617">
    <property type="entry name" value="ClpS"/>
    <property type="match status" value="1"/>
</dbReference>
<name>A0A7W8DJK4_9BACT</name>
<organism evidence="3 4">
    <name type="scientific">Prosthecobacter vanneervenii</name>
    <dbReference type="NCBI Taxonomy" id="48466"/>
    <lineage>
        <taxon>Bacteria</taxon>
        <taxon>Pseudomonadati</taxon>
        <taxon>Verrucomicrobiota</taxon>
        <taxon>Verrucomicrobiia</taxon>
        <taxon>Verrucomicrobiales</taxon>
        <taxon>Verrucomicrobiaceae</taxon>
        <taxon>Prosthecobacter</taxon>
    </lineage>
</organism>
<dbReference type="EMBL" id="JACHIG010000003">
    <property type="protein sequence ID" value="MBB5032177.1"/>
    <property type="molecule type" value="Genomic_DNA"/>
</dbReference>
<dbReference type="InterPro" id="IPR014719">
    <property type="entry name" value="Ribosomal_bL12_C/ClpS-like"/>
</dbReference>
<keyword evidence="3" id="KW-0378">Hydrolase</keyword>
<feature type="domain" description="Adaptor protein ClpS core" evidence="2">
    <location>
        <begin position="38"/>
        <end position="104"/>
    </location>
</feature>
<protein>
    <submittedName>
        <fullName evidence="3">ATP-dependent Clp protease adaptor protein ClpS</fullName>
    </submittedName>
</protein>
<comment type="caution">
    <text evidence="3">The sequence shown here is derived from an EMBL/GenBank/DDBJ whole genome shotgun (WGS) entry which is preliminary data.</text>
</comment>
<dbReference type="SUPFAM" id="SSF54736">
    <property type="entry name" value="ClpS-like"/>
    <property type="match status" value="1"/>
</dbReference>
<gene>
    <name evidence="3" type="ORF">HNQ65_001754</name>
</gene>
<reference evidence="3 4" key="1">
    <citation type="submission" date="2020-08" db="EMBL/GenBank/DDBJ databases">
        <title>Genomic Encyclopedia of Type Strains, Phase IV (KMG-IV): sequencing the most valuable type-strain genomes for metagenomic binning, comparative biology and taxonomic classification.</title>
        <authorList>
            <person name="Goeker M."/>
        </authorList>
    </citation>
    <scope>NUCLEOTIDE SEQUENCE [LARGE SCALE GENOMIC DNA]</scope>
    <source>
        <strain evidence="3 4">DSM 12252</strain>
    </source>
</reference>
<dbReference type="Proteomes" id="UP000590740">
    <property type="component" value="Unassembled WGS sequence"/>
</dbReference>
<dbReference type="GO" id="GO:0006508">
    <property type="term" value="P:proteolysis"/>
    <property type="evidence" value="ECO:0007669"/>
    <property type="project" value="UniProtKB-KW"/>
</dbReference>
<dbReference type="GO" id="GO:0008233">
    <property type="term" value="F:peptidase activity"/>
    <property type="evidence" value="ECO:0007669"/>
    <property type="project" value="UniProtKB-KW"/>
</dbReference>
<dbReference type="GO" id="GO:0030163">
    <property type="term" value="P:protein catabolic process"/>
    <property type="evidence" value="ECO:0007669"/>
    <property type="project" value="InterPro"/>
</dbReference>
<keyword evidence="3" id="KW-0645">Protease</keyword>
<accession>A0A7W8DJK4</accession>
<dbReference type="InterPro" id="IPR003769">
    <property type="entry name" value="ClpS_core"/>
</dbReference>
<dbReference type="PANTHER" id="PTHR33473">
    <property type="entry name" value="ATP-DEPENDENT CLP PROTEASE ADAPTER PROTEIN CLPS1, CHLOROPLASTIC"/>
    <property type="match status" value="1"/>
</dbReference>
<dbReference type="Gene3D" id="3.30.1390.10">
    <property type="match status" value="1"/>
</dbReference>
<evidence type="ECO:0000256" key="1">
    <source>
        <dbReference type="SAM" id="MobiDB-lite"/>
    </source>
</evidence>
<feature type="region of interest" description="Disordered" evidence="1">
    <location>
        <begin position="1"/>
        <end position="38"/>
    </location>
</feature>
<evidence type="ECO:0000313" key="4">
    <source>
        <dbReference type="Proteomes" id="UP000590740"/>
    </source>
</evidence>
<dbReference type="InterPro" id="IPR022935">
    <property type="entry name" value="ClpS"/>
</dbReference>